<dbReference type="PANTHER" id="PTHR31350">
    <property type="entry name" value="SI:DKEY-261L7.2"/>
    <property type="match status" value="1"/>
</dbReference>
<dbReference type="InterPro" id="IPR032698">
    <property type="entry name" value="SirB1_N"/>
</dbReference>
<dbReference type="Pfam" id="PF08755">
    <property type="entry name" value="YccV-like"/>
    <property type="match status" value="1"/>
</dbReference>
<sequence>MPNKLAGPVHPVDWKALYVSRHHVGRATINLLDDILRSQTGRIEKFRAIIAYGYDIKDALLQNIQADSSVDDYLARSYYAKELLNCLHRSIAVSEWAKIRNGETVPLDRALGAFDLFVPESGYGSLDEISNTLEGIARKFLTHYPDIHRLTCRAKAKAIAAYLKANDLTGIKNGREYDTLQHNFLGIALKDPEHNSLPLISAAIYCYVAQKFGLDAHPCGFPFHVHVIVKPPVGFDIDGNALGPGIEGVPIYMDPFRSDAETHVTSLQRQLNFLGLSVAEQSPYLNESWTPEIVIRCSTNIMSQLRRLSEGASAHMSVENILSAKYAALWSAILLLGPSRPAEFSHYMPLFMELYAKEFPSDTYLIERHIAPLFHGTLEHAHILECLHVMRAVDEMPKQVKRRNPSHMSVKYRIGQVFRHRRYNYVGIITGWDTECDAGGRHQSFYHVLVEDRSVRYVAEENIWPTAPRLADMPRDLLETAGKHFKRWDEENHVFISNVKDEYPDD</sequence>
<dbReference type="SUPFAM" id="SSF141255">
    <property type="entry name" value="YccV-like"/>
    <property type="match status" value="1"/>
</dbReference>
<dbReference type="InterPro" id="IPR036623">
    <property type="entry name" value="Hemimethylated_DNA-bd_sf"/>
</dbReference>
<evidence type="ECO:0000313" key="1">
    <source>
        <dbReference type="EMBL" id="GFF19741.1"/>
    </source>
</evidence>
<dbReference type="InterPro" id="IPR011722">
    <property type="entry name" value="Hemimethylated_DNA-bd_dom"/>
</dbReference>
<dbReference type="VEuPathDB" id="FungiDB:ATEG_09006"/>
<dbReference type="PANTHER" id="PTHR31350:SF27">
    <property type="entry name" value="HEMIMETHYLATED DNA-BINDING DOMAIN-CONTAINING PROTEIN"/>
    <property type="match status" value="1"/>
</dbReference>
<reference evidence="1 2" key="1">
    <citation type="submission" date="2020-01" db="EMBL/GenBank/DDBJ databases">
        <title>Aspergillus terreus IFO 6365 whole genome shotgun sequence.</title>
        <authorList>
            <person name="Kanamasa S."/>
            <person name="Takahashi H."/>
        </authorList>
    </citation>
    <scope>NUCLEOTIDE SEQUENCE [LARGE SCALE GENOMIC DNA]</scope>
    <source>
        <strain evidence="1 2">IFO 6365</strain>
    </source>
</reference>
<dbReference type="GO" id="GO:0003677">
    <property type="term" value="F:DNA binding"/>
    <property type="evidence" value="ECO:0007669"/>
    <property type="project" value="InterPro"/>
</dbReference>
<dbReference type="AlphaFoldDB" id="A0A5M3ZBL0"/>
<dbReference type="Gene3D" id="2.30.30.390">
    <property type="entry name" value="Hemimethylated DNA-binding domain"/>
    <property type="match status" value="1"/>
</dbReference>
<dbReference type="Proteomes" id="UP000452235">
    <property type="component" value="Unassembled WGS sequence"/>
</dbReference>
<comment type="caution">
    <text evidence="1">The sequence shown here is derived from an EMBL/GenBank/DDBJ whole genome shotgun (WGS) entry which is preliminary data.</text>
</comment>
<dbReference type="SMART" id="SM00992">
    <property type="entry name" value="YccV-like"/>
    <property type="match status" value="1"/>
</dbReference>
<dbReference type="Pfam" id="PF13369">
    <property type="entry name" value="Transglut_core2"/>
    <property type="match status" value="1"/>
</dbReference>
<gene>
    <name evidence="1" type="ORF">ATEIFO6365_0010052100</name>
</gene>
<dbReference type="EMBL" id="BLJY01000010">
    <property type="protein sequence ID" value="GFF19741.1"/>
    <property type="molecule type" value="Genomic_DNA"/>
</dbReference>
<organism evidence="1 2">
    <name type="scientific">Aspergillus terreus</name>
    <dbReference type="NCBI Taxonomy" id="33178"/>
    <lineage>
        <taxon>Eukaryota</taxon>
        <taxon>Fungi</taxon>
        <taxon>Dikarya</taxon>
        <taxon>Ascomycota</taxon>
        <taxon>Pezizomycotina</taxon>
        <taxon>Eurotiomycetes</taxon>
        <taxon>Eurotiomycetidae</taxon>
        <taxon>Eurotiales</taxon>
        <taxon>Aspergillaceae</taxon>
        <taxon>Aspergillus</taxon>
        <taxon>Aspergillus subgen. Circumdati</taxon>
    </lineage>
</organism>
<accession>A0A5M3ZBL0</accession>
<keyword evidence="2" id="KW-1185">Reference proteome</keyword>
<dbReference type="OrthoDB" id="28868at2759"/>
<protein>
    <submittedName>
        <fullName evidence="1">F-box domain protein</fullName>
    </submittedName>
</protein>
<proteinExistence type="predicted"/>
<evidence type="ECO:0000313" key="2">
    <source>
        <dbReference type="Proteomes" id="UP000452235"/>
    </source>
</evidence>
<name>A0A5M3ZBL0_ASPTE</name>